<dbReference type="Proteomes" id="UP000054408">
    <property type="component" value="Unassembled WGS sequence"/>
</dbReference>
<dbReference type="PIRSF" id="PIRSF012318">
    <property type="entry name" value="UCP012318"/>
    <property type="match status" value="1"/>
</dbReference>
<dbReference type="PANTHER" id="PTHR42782:SF2">
    <property type="entry name" value="3-OXOACYL-[ACYL-CARRIER-PROTEIN] SYNTHASE-LIKE PROTEIN"/>
    <property type="match status" value="1"/>
</dbReference>
<dbReference type="InterPro" id="IPR007402">
    <property type="entry name" value="DUF455"/>
</dbReference>
<dbReference type="CDD" id="cd00657">
    <property type="entry name" value="Ferritin_like"/>
    <property type="match status" value="1"/>
</dbReference>
<protein>
    <submittedName>
        <fullName evidence="2">Rieske domain-containing protein</fullName>
    </submittedName>
</protein>
<organism evidence="2 3">
    <name type="scientific">Thecamonas trahens ATCC 50062</name>
    <dbReference type="NCBI Taxonomy" id="461836"/>
    <lineage>
        <taxon>Eukaryota</taxon>
        <taxon>Apusozoa</taxon>
        <taxon>Apusomonadida</taxon>
        <taxon>Apusomonadidae</taxon>
        <taxon>Thecamonas</taxon>
    </lineage>
</organism>
<dbReference type="GeneID" id="25567580"/>
<sequence length="267" mass="29191">MAAQGLRFTTGTSPGLIKSVPARAGEDEAGEEAVTAPDHPGRPEHLEVVDPRHAKSTKSRIAMLHALANIEAWAIDVSWDIIARFAAKHPELPDAFFDDWVAVADDEARHHSQLVARLEELGSHFGALPVHEGLWETAETTADSLLARLAVMHMVHEAHGLDVTPKTIARFASQGDKTSAEMLQHIYEEEITHVAAGLRWFTWLCDRDGLDTLPLFYDLVRANFAGSLKPPFNTDGRAAAGMTEEWYLPLVEPKKPKKAAAATEAAA</sequence>
<dbReference type="OrthoDB" id="426882at2759"/>
<reference evidence="2 3" key="1">
    <citation type="submission" date="2010-05" db="EMBL/GenBank/DDBJ databases">
        <title>The Genome Sequence of Thecamonas trahens ATCC 50062.</title>
        <authorList>
            <consortium name="The Broad Institute Genome Sequencing Platform"/>
            <person name="Russ C."/>
            <person name="Cuomo C."/>
            <person name="Shea T."/>
            <person name="Young S.K."/>
            <person name="Zeng Q."/>
            <person name="Koehrsen M."/>
            <person name="Haas B."/>
            <person name="Borodovsky M."/>
            <person name="Guigo R."/>
            <person name="Alvarado L."/>
            <person name="Berlin A."/>
            <person name="Bochicchio J."/>
            <person name="Borenstein D."/>
            <person name="Chapman S."/>
            <person name="Chen Z."/>
            <person name="Freedman E."/>
            <person name="Gellesch M."/>
            <person name="Goldberg J."/>
            <person name="Griggs A."/>
            <person name="Gujja S."/>
            <person name="Heilman E."/>
            <person name="Heiman D."/>
            <person name="Hepburn T."/>
            <person name="Howarth C."/>
            <person name="Jen D."/>
            <person name="Larson L."/>
            <person name="Mehta T."/>
            <person name="Park D."/>
            <person name="Pearson M."/>
            <person name="Roberts A."/>
            <person name="Saif S."/>
            <person name="Shenoy N."/>
            <person name="Sisk P."/>
            <person name="Stolte C."/>
            <person name="Sykes S."/>
            <person name="Thomson T."/>
            <person name="Walk T."/>
            <person name="White J."/>
            <person name="Yandava C."/>
            <person name="Burger G."/>
            <person name="Gray M.W."/>
            <person name="Holland P.W.H."/>
            <person name="King N."/>
            <person name="Lang F.B.F."/>
            <person name="Roger A.J."/>
            <person name="Ruiz-Trillo I."/>
            <person name="Lander E."/>
            <person name="Nusbaum C."/>
        </authorList>
    </citation>
    <scope>NUCLEOTIDE SEQUENCE [LARGE SCALE GENOMIC DNA]</scope>
    <source>
        <strain evidence="2 3">ATCC 50062</strain>
    </source>
</reference>
<name>A0A0L0DN83_THETB</name>
<evidence type="ECO:0000256" key="1">
    <source>
        <dbReference type="SAM" id="MobiDB-lite"/>
    </source>
</evidence>
<evidence type="ECO:0000313" key="3">
    <source>
        <dbReference type="Proteomes" id="UP000054408"/>
    </source>
</evidence>
<dbReference type="InterPro" id="IPR011197">
    <property type="entry name" value="UCP012318"/>
</dbReference>
<gene>
    <name evidence="2" type="ORF">AMSG_09028</name>
</gene>
<accession>A0A0L0DN83</accession>
<dbReference type="STRING" id="461836.A0A0L0DN83"/>
<dbReference type="SUPFAM" id="SSF47240">
    <property type="entry name" value="Ferritin-like"/>
    <property type="match status" value="1"/>
</dbReference>
<dbReference type="EMBL" id="GL349476">
    <property type="protein sequence ID" value="KNC52873.1"/>
    <property type="molecule type" value="Genomic_DNA"/>
</dbReference>
<proteinExistence type="predicted"/>
<dbReference type="PANTHER" id="PTHR42782">
    <property type="entry name" value="SI:CH73-314G15.3"/>
    <property type="match status" value="1"/>
</dbReference>
<dbReference type="AlphaFoldDB" id="A0A0L0DN83"/>
<dbReference type="Pfam" id="PF04305">
    <property type="entry name" value="DUF455"/>
    <property type="match status" value="1"/>
</dbReference>
<dbReference type="InterPro" id="IPR009078">
    <property type="entry name" value="Ferritin-like_SF"/>
</dbReference>
<dbReference type="eggNOG" id="ENOG502QTFW">
    <property type="taxonomic scope" value="Eukaryota"/>
</dbReference>
<dbReference type="RefSeq" id="XP_013754972.1">
    <property type="nucleotide sequence ID" value="XM_013899518.1"/>
</dbReference>
<feature type="region of interest" description="Disordered" evidence="1">
    <location>
        <begin position="1"/>
        <end position="46"/>
    </location>
</feature>
<keyword evidence="3" id="KW-1185">Reference proteome</keyword>
<dbReference type="OMA" id="WRFAGMP"/>
<evidence type="ECO:0000313" key="2">
    <source>
        <dbReference type="EMBL" id="KNC52873.1"/>
    </source>
</evidence>